<dbReference type="STRING" id="1548208.AXK12_00645"/>
<dbReference type="Proteomes" id="UP000071392">
    <property type="component" value="Unassembled WGS sequence"/>
</dbReference>
<protein>
    <submittedName>
        <fullName evidence="1">Uncharacterized protein</fullName>
    </submittedName>
</protein>
<reference evidence="1 2" key="1">
    <citation type="submission" date="2016-02" db="EMBL/GenBank/DDBJ databases">
        <authorList>
            <person name="Wen L."/>
            <person name="He K."/>
            <person name="Yang H."/>
        </authorList>
    </citation>
    <scope>NUCLEOTIDE SEQUENCE [LARGE SCALE GENOMIC DNA]</scope>
    <source>
        <strain evidence="1 2">CV41</strain>
    </source>
</reference>
<gene>
    <name evidence="1" type="ORF">AXK12_00645</name>
</gene>
<accession>A0A139SUE3</accession>
<proteinExistence type="predicted"/>
<evidence type="ECO:0000313" key="2">
    <source>
        <dbReference type="Proteomes" id="UP000071392"/>
    </source>
</evidence>
<name>A0A139SUE3_9BACT</name>
<organism evidence="1 2">
    <name type="scientific">Cephaloticoccus capnophilus</name>
    <dbReference type="NCBI Taxonomy" id="1548208"/>
    <lineage>
        <taxon>Bacteria</taxon>
        <taxon>Pseudomonadati</taxon>
        <taxon>Verrucomicrobiota</taxon>
        <taxon>Opitutia</taxon>
        <taxon>Opitutales</taxon>
        <taxon>Opitutaceae</taxon>
        <taxon>Cephaloticoccus</taxon>
    </lineage>
</organism>
<sequence>MLFGSTQNVNFLNKLYLDNLLIRSGGELIVRNWKEGRDFIFVKKTSKNLADALKKMKFDGYDPRRIQLEDYDDEYWEVKGAPEPATYGAGLMLGVLGLVRYRRRQKQRSARLTSERHFSTTRGAAVSDRFHLIWELALSLRDKTNSQI</sequence>
<comment type="caution">
    <text evidence="1">The sequence shown here is derived from an EMBL/GenBank/DDBJ whole genome shotgun (WGS) entry which is preliminary data.</text>
</comment>
<evidence type="ECO:0000313" key="1">
    <source>
        <dbReference type="EMBL" id="KXU38050.1"/>
    </source>
</evidence>
<dbReference type="EMBL" id="LSZP01000002">
    <property type="protein sequence ID" value="KXU38050.1"/>
    <property type="molecule type" value="Genomic_DNA"/>
</dbReference>
<dbReference type="AlphaFoldDB" id="A0A139SUE3"/>
<keyword evidence="2" id="KW-1185">Reference proteome</keyword>